<dbReference type="InParanoid" id="A0A2K1KTF9"/>
<keyword evidence="3" id="KW-1185">Reference proteome</keyword>
<evidence type="ECO:0000313" key="1">
    <source>
        <dbReference type="EMBL" id="PNR57074.1"/>
    </source>
</evidence>
<sequence length="73" mass="8383">MIRLVSRCQDCVKPGKLCYRTSYTMEVISELLTGIANVFYAVSIRCGLWADINFFEKFPTRSVCVWGGLLKKR</sequence>
<dbReference type="EMBL" id="ABEU02000003">
    <property type="protein sequence ID" value="PNR57074.1"/>
    <property type="molecule type" value="Genomic_DNA"/>
</dbReference>
<dbReference type="Proteomes" id="UP000006727">
    <property type="component" value="Chromosome 3"/>
</dbReference>
<dbReference type="EnsemblPlants" id="Pp3c3_5977V3.1">
    <property type="protein sequence ID" value="PAC:32943922.CDS.1"/>
    <property type="gene ID" value="Pp3c3_5977"/>
</dbReference>
<evidence type="ECO:0000313" key="3">
    <source>
        <dbReference type="Proteomes" id="UP000006727"/>
    </source>
</evidence>
<dbReference type="Gramene" id="Pp3c3_5977V3.1">
    <property type="protein sequence ID" value="PAC:32943922.CDS.1"/>
    <property type="gene ID" value="Pp3c3_5977"/>
</dbReference>
<name>A0A2K1KTF9_PHYPA</name>
<reference evidence="1 3" key="1">
    <citation type="journal article" date="2008" name="Science">
        <title>The Physcomitrella genome reveals evolutionary insights into the conquest of land by plants.</title>
        <authorList>
            <person name="Rensing S."/>
            <person name="Lang D."/>
            <person name="Zimmer A."/>
            <person name="Terry A."/>
            <person name="Salamov A."/>
            <person name="Shapiro H."/>
            <person name="Nishiyama T."/>
            <person name="Perroud P.-F."/>
            <person name="Lindquist E."/>
            <person name="Kamisugi Y."/>
            <person name="Tanahashi T."/>
            <person name="Sakakibara K."/>
            <person name="Fujita T."/>
            <person name="Oishi K."/>
            <person name="Shin-I T."/>
            <person name="Kuroki Y."/>
            <person name="Toyoda A."/>
            <person name="Suzuki Y."/>
            <person name="Hashimoto A."/>
            <person name="Yamaguchi K."/>
            <person name="Sugano A."/>
            <person name="Kohara Y."/>
            <person name="Fujiyama A."/>
            <person name="Anterola A."/>
            <person name="Aoki S."/>
            <person name="Ashton N."/>
            <person name="Barbazuk W.B."/>
            <person name="Barker E."/>
            <person name="Bennetzen J."/>
            <person name="Bezanilla M."/>
            <person name="Blankenship R."/>
            <person name="Cho S.H."/>
            <person name="Dutcher S."/>
            <person name="Estelle M."/>
            <person name="Fawcett J.A."/>
            <person name="Gundlach H."/>
            <person name="Hanada K."/>
            <person name="Heyl A."/>
            <person name="Hicks K.A."/>
            <person name="Hugh J."/>
            <person name="Lohr M."/>
            <person name="Mayer K."/>
            <person name="Melkozernov A."/>
            <person name="Murata T."/>
            <person name="Nelson D."/>
            <person name="Pils B."/>
            <person name="Prigge M."/>
            <person name="Reiss B."/>
            <person name="Renner T."/>
            <person name="Rombauts S."/>
            <person name="Rushton P."/>
            <person name="Sanderfoot A."/>
            <person name="Schween G."/>
            <person name="Shiu S.-H."/>
            <person name="Stueber K."/>
            <person name="Theodoulou F.L."/>
            <person name="Tu H."/>
            <person name="Van de Peer Y."/>
            <person name="Verrier P.J."/>
            <person name="Waters E."/>
            <person name="Wood A."/>
            <person name="Yang L."/>
            <person name="Cove D."/>
            <person name="Cuming A."/>
            <person name="Hasebe M."/>
            <person name="Lucas S."/>
            <person name="Mishler D.B."/>
            <person name="Reski R."/>
            <person name="Grigoriev I."/>
            <person name="Quatrano R.S."/>
            <person name="Boore J.L."/>
        </authorList>
    </citation>
    <scope>NUCLEOTIDE SEQUENCE [LARGE SCALE GENOMIC DNA]</scope>
    <source>
        <strain evidence="2 3">cv. Gransden 2004</strain>
    </source>
</reference>
<reference evidence="2" key="3">
    <citation type="submission" date="2020-12" db="UniProtKB">
        <authorList>
            <consortium name="EnsemblPlants"/>
        </authorList>
    </citation>
    <scope>IDENTIFICATION</scope>
</reference>
<proteinExistence type="predicted"/>
<dbReference type="AlphaFoldDB" id="A0A2K1KTF9"/>
<gene>
    <name evidence="1" type="ORF">PHYPA_004067</name>
</gene>
<evidence type="ECO:0000313" key="2">
    <source>
        <dbReference type="EnsemblPlants" id="PAC:32943922.CDS.1"/>
    </source>
</evidence>
<reference evidence="1 3" key="2">
    <citation type="journal article" date="2018" name="Plant J.">
        <title>The Physcomitrella patens chromosome-scale assembly reveals moss genome structure and evolution.</title>
        <authorList>
            <person name="Lang D."/>
            <person name="Ullrich K.K."/>
            <person name="Murat F."/>
            <person name="Fuchs J."/>
            <person name="Jenkins J."/>
            <person name="Haas F.B."/>
            <person name="Piednoel M."/>
            <person name="Gundlach H."/>
            <person name="Van Bel M."/>
            <person name="Meyberg R."/>
            <person name="Vives C."/>
            <person name="Morata J."/>
            <person name="Symeonidi A."/>
            <person name="Hiss M."/>
            <person name="Muchero W."/>
            <person name="Kamisugi Y."/>
            <person name="Saleh O."/>
            <person name="Blanc G."/>
            <person name="Decker E.L."/>
            <person name="van Gessel N."/>
            <person name="Grimwood J."/>
            <person name="Hayes R.D."/>
            <person name="Graham S.W."/>
            <person name="Gunter L.E."/>
            <person name="McDaniel S.F."/>
            <person name="Hoernstein S.N.W."/>
            <person name="Larsson A."/>
            <person name="Li F.W."/>
            <person name="Perroud P.F."/>
            <person name="Phillips J."/>
            <person name="Ranjan P."/>
            <person name="Rokshar D.S."/>
            <person name="Rothfels C.J."/>
            <person name="Schneider L."/>
            <person name="Shu S."/>
            <person name="Stevenson D.W."/>
            <person name="Thummler F."/>
            <person name="Tillich M."/>
            <person name="Villarreal Aguilar J.C."/>
            <person name="Widiez T."/>
            <person name="Wong G.K."/>
            <person name="Wymore A."/>
            <person name="Zhang Y."/>
            <person name="Zimmer A.D."/>
            <person name="Quatrano R.S."/>
            <person name="Mayer K.F.X."/>
            <person name="Goodstein D."/>
            <person name="Casacuberta J.M."/>
            <person name="Vandepoele K."/>
            <person name="Reski R."/>
            <person name="Cuming A.C."/>
            <person name="Tuskan G.A."/>
            <person name="Maumus F."/>
            <person name="Salse J."/>
            <person name="Schmutz J."/>
            <person name="Rensing S.A."/>
        </authorList>
    </citation>
    <scope>NUCLEOTIDE SEQUENCE [LARGE SCALE GENOMIC DNA]</scope>
    <source>
        <strain evidence="2 3">cv. Gransden 2004</strain>
    </source>
</reference>
<protein>
    <submittedName>
        <fullName evidence="1 2">Uncharacterized protein</fullName>
    </submittedName>
</protein>
<accession>A0A2K1KTF9</accession>
<organism evidence="1">
    <name type="scientific">Physcomitrium patens</name>
    <name type="common">Spreading-leaved earth moss</name>
    <name type="synonym">Physcomitrella patens</name>
    <dbReference type="NCBI Taxonomy" id="3218"/>
    <lineage>
        <taxon>Eukaryota</taxon>
        <taxon>Viridiplantae</taxon>
        <taxon>Streptophyta</taxon>
        <taxon>Embryophyta</taxon>
        <taxon>Bryophyta</taxon>
        <taxon>Bryophytina</taxon>
        <taxon>Bryopsida</taxon>
        <taxon>Funariidae</taxon>
        <taxon>Funariales</taxon>
        <taxon>Funariaceae</taxon>
        <taxon>Physcomitrium</taxon>
    </lineage>
</organism>